<name>A0A317E616_9PROT</name>
<dbReference type="Gene3D" id="3.40.960.10">
    <property type="entry name" value="VSR Endonuclease"/>
    <property type="match status" value="1"/>
</dbReference>
<feature type="region of interest" description="Disordered" evidence="1">
    <location>
        <begin position="1"/>
        <end position="23"/>
    </location>
</feature>
<organism evidence="3 4">
    <name type="scientific">Zavarzinia aquatilis</name>
    <dbReference type="NCBI Taxonomy" id="2211142"/>
    <lineage>
        <taxon>Bacteria</taxon>
        <taxon>Pseudomonadati</taxon>
        <taxon>Pseudomonadota</taxon>
        <taxon>Alphaproteobacteria</taxon>
        <taxon>Rhodospirillales</taxon>
        <taxon>Zavarziniaceae</taxon>
        <taxon>Zavarzinia</taxon>
    </lineage>
</organism>
<accession>A0A317E616</accession>
<dbReference type="Proteomes" id="UP000245461">
    <property type="component" value="Unassembled WGS sequence"/>
</dbReference>
<feature type="domain" description="DUF559" evidence="2">
    <location>
        <begin position="24"/>
        <end position="127"/>
    </location>
</feature>
<reference evidence="3 4" key="1">
    <citation type="submission" date="2018-05" db="EMBL/GenBank/DDBJ databases">
        <title>Zavarzinia sp. HR-AS.</title>
        <authorList>
            <person name="Lee Y."/>
            <person name="Jeon C.O."/>
        </authorList>
    </citation>
    <scope>NUCLEOTIDE SEQUENCE [LARGE SCALE GENOMIC DNA]</scope>
    <source>
        <strain evidence="3 4">HR-AS</strain>
    </source>
</reference>
<dbReference type="InterPro" id="IPR007569">
    <property type="entry name" value="DUF559"/>
</dbReference>
<proteinExistence type="predicted"/>
<comment type="caution">
    <text evidence="3">The sequence shown here is derived from an EMBL/GenBank/DDBJ whole genome shotgun (WGS) entry which is preliminary data.</text>
</comment>
<dbReference type="SUPFAM" id="SSF52980">
    <property type="entry name" value="Restriction endonuclease-like"/>
    <property type="match status" value="1"/>
</dbReference>
<protein>
    <recommendedName>
        <fullName evidence="2">DUF559 domain-containing protein</fullName>
    </recommendedName>
</protein>
<feature type="region of interest" description="Disordered" evidence="1">
    <location>
        <begin position="138"/>
        <end position="158"/>
    </location>
</feature>
<sequence length="183" mass="19914">MQTHLTPALSPLKGGEGGEVGRDATSIARRLRRDATEAEKRLWSALRQTPLPCRLRRQHPVGKYIADFALPEIHLVIELDGGQHAESVADDRRTAALAAAGWRVIRFWNHEVLGNTAGVVEAIVLEVRRRLPTSPPVLESLPPRAGGEGARAVTVSPSPPFRGERVGVRWGRLTCSAGCRSGR</sequence>
<evidence type="ECO:0000313" key="3">
    <source>
        <dbReference type="EMBL" id="PWR22457.1"/>
    </source>
</evidence>
<dbReference type="AlphaFoldDB" id="A0A317E616"/>
<dbReference type="Pfam" id="PF04480">
    <property type="entry name" value="DUF559"/>
    <property type="match status" value="1"/>
</dbReference>
<evidence type="ECO:0000313" key="4">
    <source>
        <dbReference type="Proteomes" id="UP000245461"/>
    </source>
</evidence>
<gene>
    <name evidence="3" type="ORF">DKG74_11270</name>
</gene>
<dbReference type="EMBL" id="QGLE01000006">
    <property type="protein sequence ID" value="PWR22457.1"/>
    <property type="molecule type" value="Genomic_DNA"/>
</dbReference>
<dbReference type="OrthoDB" id="9798754at2"/>
<dbReference type="CDD" id="cd01038">
    <property type="entry name" value="Endonuclease_DUF559"/>
    <property type="match status" value="1"/>
</dbReference>
<dbReference type="PANTHER" id="PTHR38590:SF1">
    <property type="entry name" value="BLL0828 PROTEIN"/>
    <property type="match status" value="1"/>
</dbReference>
<dbReference type="InterPro" id="IPR011335">
    <property type="entry name" value="Restrct_endonuc-II-like"/>
</dbReference>
<dbReference type="RefSeq" id="WP_109905786.1">
    <property type="nucleotide sequence ID" value="NZ_QGLE01000006.1"/>
</dbReference>
<evidence type="ECO:0000259" key="2">
    <source>
        <dbReference type="Pfam" id="PF04480"/>
    </source>
</evidence>
<dbReference type="PANTHER" id="PTHR38590">
    <property type="entry name" value="BLL0828 PROTEIN"/>
    <property type="match status" value="1"/>
</dbReference>
<dbReference type="InterPro" id="IPR047216">
    <property type="entry name" value="Endonuclease_DUF559_bact"/>
</dbReference>
<evidence type="ECO:0000256" key="1">
    <source>
        <dbReference type="SAM" id="MobiDB-lite"/>
    </source>
</evidence>
<keyword evidence="4" id="KW-1185">Reference proteome</keyword>